<feature type="transmembrane region" description="Helical" evidence="1">
    <location>
        <begin position="152"/>
        <end position="176"/>
    </location>
</feature>
<comment type="caution">
    <text evidence="2">The sequence shown here is derived from an EMBL/GenBank/DDBJ whole genome shotgun (WGS) entry which is preliminary data.</text>
</comment>
<feature type="transmembrane region" description="Helical" evidence="1">
    <location>
        <begin position="351"/>
        <end position="371"/>
    </location>
</feature>
<gene>
    <name evidence="2" type="ORF">COT75_00080</name>
</gene>
<feature type="transmembrane region" description="Helical" evidence="1">
    <location>
        <begin position="327"/>
        <end position="344"/>
    </location>
</feature>
<name>A0A2H0WAB5_9BACT</name>
<evidence type="ECO:0000313" key="2">
    <source>
        <dbReference type="EMBL" id="PIS09592.1"/>
    </source>
</evidence>
<sequence length="389" mass="45744">MINKTTRLHLTIIFFISILSSFILSLGFYLFAPKTLETHFPHGSNEVLERNYDGPIYVVLSEALYDQKKLESIGFNKLNPSYYANHFPLLPILIRLGHEITGLNSYLILIIISWFSAGLSACVFYLLVKKRRFSKQPFLLSFLYLFLPPRWLAVRSVGGTEGLFNLLVLLSLYFWYEKKYLLVSFLLILIVLTRPPGIIIFLSFTLISLYQWHKSTDKISFFRKLVKERWSLITAPLALAGLFYFFKIKFGSFWAYFQTGTGTNIHLRLIPFATVLDYNTPMAEGFLFLLAIFSIGIYLLWKQNLKTLAIFSLPYLIFQFFMTVDDIYRYIILIAPFCLIIGYQKLTQYKVFKYFFILFLIGTYIYTFSLLPRRMFHYWDYAVLRLLTN</sequence>
<evidence type="ECO:0008006" key="4">
    <source>
        <dbReference type="Google" id="ProtNLM"/>
    </source>
</evidence>
<organism evidence="2 3">
    <name type="scientific">Candidatus Beckwithbacteria bacterium CG10_big_fil_rev_8_21_14_0_10_34_10</name>
    <dbReference type="NCBI Taxonomy" id="1974495"/>
    <lineage>
        <taxon>Bacteria</taxon>
        <taxon>Candidatus Beckwithiibacteriota</taxon>
    </lineage>
</organism>
<proteinExistence type="predicted"/>
<evidence type="ECO:0000313" key="3">
    <source>
        <dbReference type="Proteomes" id="UP000230093"/>
    </source>
</evidence>
<feature type="transmembrane region" description="Helical" evidence="1">
    <location>
        <begin position="230"/>
        <end position="246"/>
    </location>
</feature>
<keyword evidence="1" id="KW-0812">Transmembrane</keyword>
<dbReference type="Proteomes" id="UP000230093">
    <property type="component" value="Unassembled WGS sequence"/>
</dbReference>
<accession>A0A2H0WAB5</accession>
<reference evidence="3" key="1">
    <citation type="submission" date="2017-09" db="EMBL/GenBank/DDBJ databases">
        <title>Depth-based differentiation of microbial function through sediment-hosted aquifers and enrichment of novel symbionts in the deep terrestrial subsurface.</title>
        <authorList>
            <person name="Probst A.J."/>
            <person name="Ladd B."/>
            <person name="Jarett J.K."/>
            <person name="Geller-Mcgrath D.E."/>
            <person name="Sieber C.M.K."/>
            <person name="Emerson J.B."/>
            <person name="Anantharaman K."/>
            <person name="Thomas B.C."/>
            <person name="Malmstrom R."/>
            <person name="Stieglmeier M."/>
            <person name="Klingl A."/>
            <person name="Woyke T."/>
            <person name="Ryan C.M."/>
            <person name="Banfield J.F."/>
        </authorList>
    </citation>
    <scope>NUCLEOTIDE SEQUENCE [LARGE SCALE GENOMIC DNA]</scope>
</reference>
<feature type="transmembrane region" description="Helical" evidence="1">
    <location>
        <begin position="106"/>
        <end position="128"/>
    </location>
</feature>
<evidence type="ECO:0000256" key="1">
    <source>
        <dbReference type="SAM" id="Phobius"/>
    </source>
</evidence>
<dbReference type="EMBL" id="PEZT01000001">
    <property type="protein sequence ID" value="PIS09592.1"/>
    <property type="molecule type" value="Genomic_DNA"/>
</dbReference>
<feature type="transmembrane region" description="Helical" evidence="1">
    <location>
        <begin position="182"/>
        <end position="209"/>
    </location>
</feature>
<keyword evidence="1" id="KW-1133">Transmembrane helix</keyword>
<protein>
    <recommendedName>
        <fullName evidence="4">Glycosyltransferase RgtA/B/C/D-like domain-containing protein</fullName>
    </recommendedName>
</protein>
<keyword evidence="1" id="KW-0472">Membrane</keyword>
<dbReference type="AlphaFoldDB" id="A0A2H0WAB5"/>
<feature type="transmembrane region" description="Helical" evidence="1">
    <location>
        <begin position="12"/>
        <end position="32"/>
    </location>
</feature>
<feature type="transmembrane region" description="Helical" evidence="1">
    <location>
        <begin position="282"/>
        <end position="300"/>
    </location>
</feature>